<dbReference type="GO" id="GO:0016042">
    <property type="term" value="P:lipid catabolic process"/>
    <property type="evidence" value="ECO:0007669"/>
    <property type="project" value="TreeGrafter"/>
</dbReference>
<dbReference type="CDD" id="cd00707">
    <property type="entry name" value="Pancreat_lipase_like"/>
    <property type="match status" value="4"/>
</dbReference>
<keyword evidence="3" id="KW-0964">Secreted</keyword>
<comment type="caution">
    <text evidence="6">The sequence shown here is derived from an EMBL/GenBank/DDBJ whole genome shotgun (WGS) entry which is preliminary data.</text>
</comment>
<comment type="subcellular location">
    <subcellularLocation>
        <location evidence="1">Secreted</location>
    </subcellularLocation>
</comment>
<evidence type="ECO:0000259" key="5">
    <source>
        <dbReference type="Pfam" id="PF00151"/>
    </source>
</evidence>
<evidence type="ECO:0000256" key="3">
    <source>
        <dbReference type="ARBA" id="ARBA00022525"/>
    </source>
</evidence>
<dbReference type="SUPFAM" id="SSF53474">
    <property type="entry name" value="alpha/beta-Hydrolases"/>
    <property type="match status" value="4"/>
</dbReference>
<keyword evidence="7" id="KW-1185">Reference proteome</keyword>
<dbReference type="PANTHER" id="PTHR11610:SF173">
    <property type="entry name" value="LIPASE DOMAIN-CONTAINING PROTEIN-RELATED"/>
    <property type="match status" value="1"/>
</dbReference>
<dbReference type="GO" id="GO:0016298">
    <property type="term" value="F:lipase activity"/>
    <property type="evidence" value="ECO:0007669"/>
    <property type="project" value="InterPro"/>
</dbReference>
<dbReference type="GO" id="GO:0005615">
    <property type="term" value="C:extracellular space"/>
    <property type="evidence" value="ECO:0007669"/>
    <property type="project" value="TreeGrafter"/>
</dbReference>
<organism evidence="6 7">
    <name type="scientific">Spodoptera exigua</name>
    <name type="common">Beet armyworm</name>
    <name type="synonym">Noctua fulgens</name>
    <dbReference type="NCBI Taxonomy" id="7107"/>
    <lineage>
        <taxon>Eukaryota</taxon>
        <taxon>Metazoa</taxon>
        <taxon>Ecdysozoa</taxon>
        <taxon>Arthropoda</taxon>
        <taxon>Hexapoda</taxon>
        <taxon>Insecta</taxon>
        <taxon>Pterygota</taxon>
        <taxon>Neoptera</taxon>
        <taxon>Endopterygota</taxon>
        <taxon>Lepidoptera</taxon>
        <taxon>Glossata</taxon>
        <taxon>Ditrysia</taxon>
        <taxon>Noctuoidea</taxon>
        <taxon>Noctuidae</taxon>
        <taxon>Amphipyrinae</taxon>
        <taxon>Spodoptera</taxon>
    </lineage>
</organism>
<feature type="domain" description="Lipase" evidence="5">
    <location>
        <begin position="422"/>
        <end position="675"/>
    </location>
</feature>
<dbReference type="InterPro" id="IPR029058">
    <property type="entry name" value="AB_hydrolase_fold"/>
</dbReference>
<feature type="domain" description="Lipase" evidence="5">
    <location>
        <begin position="1074"/>
        <end position="1310"/>
    </location>
</feature>
<evidence type="ECO:0000256" key="2">
    <source>
        <dbReference type="ARBA" id="ARBA00010701"/>
    </source>
</evidence>
<dbReference type="InterPro" id="IPR000734">
    <property type="entry name" value="TAG_lipase"/>
</dbReference>
<evidence type="ECO:0000313" key="7">
    <source>
        <dbReference type="Proteomes" id="UP000648187"/>
    </source>
</evidence>
<sequence length="1340" mass="146679">CYFPFAYDRSYQLHTTGAKQINEIQLIVPLLSIMKTLLLLSVAIAVCAASVLKDPVQGYKEGDRYFYFPGDGDNIIHLVDAEEPVDFAFIEKFTRNAGNNGYWLFTRANPTVAQVIGFGDVDSVINSNIDFSKDTVFLAHGWNGNGGNDMNKILTEAFLQNGDVNVIVLDWSTLANRGYTTAKRGTAAVGQGLGQFVNWLVSLGMSYEKVHLVGFSLGGHLVGNAGRETGGKVKRVTALDPAGPLWGRDNDRVVATDAQYVEVIHTNTGFLGFTDPCGDADFYPNGGTGMPGCWLNSCSHGRAFEYMASSVKYNHLLANECDTLRDATRNRCSGDLNPMGNADLSKSRAGIFRPILYKISTLASSLKAFPFSACTAGVVKDPVQGYKEGDRYFYFPGDGDNALHLVDTEEPADLEFIEEYTRNSANNAYWLFTRSNPTTRQVLVLGNAGSVTNSNFHFGKITVFLAHGLNGSGGNEMNRMLTQAFLQNADVNVIVLDWNRLAGQGYTTARLGTAEVGRGLGRFIIWLNGLGMSYDRVHLVGFSLGGHLVGNAGRETGSRVRRITALDPAGPFWDNDRNRLVRTDARYVEVIHTEITFTGFSDLCGDADFYPNGGSNMPGCSIIGLSCSHGRAYEYMASSVKYNHLLANECGSLNDAKNNRCTGSLNPMACAGGVLKDPLQGSKEGDRFILMPGDGDDSLHLVDTEEPADTKFIEEYSRNSANNAYWLFTRSNPTSRQVLVNGNRNSVTNSNFNFGKITVFLAHGWNGNGGNEMNRMLTQAFLQNADVNVIVLDWNQLANRGYTTAKGGTAEVGRGLGRFIIWLNGLGMSYDRVHLVGFSLGGHLVGNAGRETGSRVRRITALDPAGPLWDNDRNRIVRTDGRYVEVIHTETTVTGYSGLCGDADFYPNGGSNMPGCLATALSCSHGRAYEYMASSVKYNHLLANECGSLSDATRNRCTGSLNPMGNSDINKSRWNIPSQHSPKLSILRRKPKNNEVTKHLNHIALLLCVMKCFLLLFVVIAACAAGVLKDPVQGYKEGDRYFYFPGDGDDTLHLVDAEEPVDLEFIEEYTRNPANNAYWLFTRLNPDSAQILVHGDVASVQNSNIDFAKTTVFLAHGWNGNGGNTMNRLLTEAFLQDDDVNVIVLDWNRLANRGYTTAKRGTSEVGRGLGRFVNWLAELGLSYERVHLVGFSLGGHLVGNAGRETGSRVKRITALDAAAPLWGTDRSRLARTDGLYVEVIHTETTVLGWGDPLGDADFYPNGGSNMPGCWTLGISCSHGRSYEYMASSVKYNHLLANECDSLRDATRDRCRGSLHPMGNSDLNKSRTGIFRVNTARNYPY</sequence>
<dbReference type="EMBL" id="JACKWZ010000010">
    <property type="protein sequence ID" value="KAF9423288.1"/>
    <property type="molecule type" value="Genomic_DNA"/>
</dbReference>
<dbReference type="GO" id="GO:0017171">
    <property type="term" value="F:serine hydrolase activity"/>
    <property type="evidence" value="ECO:0007669"/>
    <property type="project" value="TreeGrafter"/>
</dbReference>
<evidence type="ECO:0000256" key="4">
    <source>
        <dbReference type="RuleBase" id="RU004262"/>
    </source>
</evidence>
<comment type="similarity">
    <text evidence="2 4">Belongs to the AB hydrolase superfamily. Lipase family.</text>
</comment>
<dbReference type="InterPro" id="IPR033906">
    <property type="entry name" value="Lipase_N"/>
</dbReference>
<proteinExistence type="inferred from homology"/>
<dbReference type="Pfam" id="PF00151">
    <property type="entry name" value="Lipase"/>
    <property type="match status" value="4"/>
</dbReference>
<evidence type="ECO:0000313" key="6">
    <source>
        <dbReference type="EMBL" id="KAF9423288.1"/>
    </source>
</evidence>
<feature type="domain" description="Lipase" evidence="5">
    <location>
        <begin position="97"/>
        <end position="334"/>
    </location>
</feature>
<protein>
    <recommendedName>
        <fullName evidence="5">Lipase domain-containing protein</fullName>
    </recommendedName>
</protein>
<dbReference type="Gene3D" id="3.40.50.1820">
    <property type="entry name" value="alpha/beta hydrolase"/>
    <property type="match status" value="4"/>
</dbReference>
<dbReference type="Proteomes" id="UP000648187">
    <property type="component" value="Unassembled WGS sequence"/>
</dbReference>
<feature type="domain" description="Lipase" evidence="5">
    <location>
        <begin position="716"/>
        <end position="965"/>
    </location>
</feature>
<dbReference type="InterPro" id="IPR013818">
    <property type="entry name" value="Lipase"/>
</dbReference>
<reference evidence="6" key="1">
    <citation type="submission" date="2020-08" db="EMBL/GenBank/DDBJ databases">
        <title>Spodoptera exigua strain:BAW_Kor-Di-RS1 Genome sequencing and assembly.</title>
        <authorList>
            <person name="Kim J."/>
            <person name="Nam H.Y."/>
            <person name="Kwon M."/>
            <person name="Choi J.H."/>
            <person name="Cho S.R."/>
            <person name="Kim G.-H."/>
        </authorList>
    </citation>
    <scope>NUCLEOTIDE SEQUENCE</scope>
    <source>
        <strain evidence="6">BAW_Kor-Di-RS1</strain>
        <tissue evidence="6">Whole-body</tissue>
    </source>
</reference>
<dbReference type="PANTHER" id="PTHR11610">
    <property type="entry name" value="LIPASE"/>
    <property type="match status" value="1"/>
</dbReference>
<dbReference type="PRINTS" id="PR00821">
    <property type="entry name" value="TAGLIPASE"/>
</dbReference>
<evidence type="ECO:0000256" key="1">
    <source>
        <dbReference type="ARBA" id="ARBA00004613"/>
    </source>
</evidence>
<feature type="non-terminal residue" evidence="6">
    <location>
        <position position="1340"/>
    </location>
</feature>
<accession>A0A835GQW8</accession>
<name>A0A835GQW8_SPOEX</name>
<gene>
    <name evidence="6" type="ORF">HW555_001357</name>
</gene>